<reference evidence="1" key="1">
    <citation type="submission" date="2014-09" db="EMBL/GenBank/DDBJ databases">
        <authorList>
            <person name="Magalhaes I.L.F."/>
            <person name="Oliveira U."/>
            <person name="Santos F.R."/>
            <person name="Vidigal T.H.D.A."/>
            <person name="Brescovit A.D."/>
            <person name="Santos A.J."/>
        </authorList>
    </citation>
    <scope>NUCLEOTIDE SEQUENCE</scope>
    <source>
        <tissue evidence="1">Shoot tissue taken approximately 20 cm above the soil surface</tissue>
    </source>
</reference>
<protein>
    <submittedName>
        <fullName evidence="1">Uncharacterized protein</fullName>
    </submittedName>
</protein>
<sequence>MPVTRFASAAIAS</sequence>
<proteinExistence type="predicted"/>
<dbReference type="EMBL" id="GBRH01224627">
    <property type="protein sequence ID" value="JAD73268.1"/>
    <property type="molecule type" value="Transcribed_RNA"/>
</dbReference>
<reference evidence="1" key="2">
    <citation type="journal article" date="2015" name="Data Brief">
        <title>Shoot transcriptome of the giant reed, Arundo donax.</title>
        <authorList>
            <person name="Barrero R.A."/>
            <person name="Guerrero F.D."/>
            <person name="Moolhuijzen P."/>
            <person name="Goolsby J.A."/>
            <person name="Tidwell J."/>
            <person name="Bellgard S.E."/>
            <person name="Bellgard M.I."/>
        </authorList>
    </citation>
    <scope>NUCLEOTIDE SEQUENCE</scope>
    <source>
        <tissue evidence="1">Shoot tissue taken approximately 20 cm above the soil surface</tissue>
    </source>
</reference>
<organism evidence="1">
    <name type="scientific">Arundo donax</name>
    <name type="common">Giant reed</name>
    <name type="synonym">Donax arundinaceus</name>
    <dbReference type="NCBI Taxonomy" id="35708"/>
    <lineage>
        <taxon>Eukaryota</taxon>
        <taxon>Viridiplantae</taxon>
        <taxon>Streptophyta</taxon>
        <taxon>Embryophyta</taxon>
        <taxon>Tracheophyta</taxon>
        <taxon>Spermatophyta</taxon>
        <taxon>Magnoliopsida</taxon>
        <taxon>Liliopsida</taxon>
        <taxon>Poales</taxon>
        <taxon>Poaceae</taxon>
        <taxon>PACMAD clade</taxon>
        <taxon>Arundinoideae</taxon>
        <taxon>Arundineae</taxon>
        <taxon>Arundo</taxon>
    </lineage>
</organism>
<accession>A0A0A9CFM7</accession>
<evidence type="ECO:0000313" key="1">
    <source>
        <dbReference type="EMBL" id="JAD73268.1"/>
    </source>
</evidence>
<name>A0A0A9CFM7_ARUDO</name>